<dbReference type="Pfam" id="PF06985">
    <property type="entry name" value="HET"/>
    <property type="match status" value="1"/>
</dbReference>
<dbReference type="InterPro" id="IPR052895">
    <property type="entry name" value="HetReg/Transcr_Mod"/>
</dbReference>
<dbReference type="PANTHER" id="PTHR24148:SF64">
    <property type="entry name" value="HETEROKARYON INCOMPATIBILITY DOMAIN-CONTAINING PROTEIN"/>
    <property type="match status" value="1"/>
</dbReference>
<sequence>MPPNPSPRCHPEALSGTPVLQSQIPAVEEQLASPSVDNDDEVPDHGDYESLVQSKIKTGEEVISAFTETGKAESSIEVPLQRKYTNGEREVISSALANIPCTSLGIQGILDLLNAILRMSHTLDTPSLSSILEDCISNNYDLGTAYGHLRWVWKTNNPSTMRDRLSRREEDDQKKRREALKGNRIVIPFLRPRRVWDLYSNRVLPWWIARSFPETISHAWMNEEDRKDVWTPINGKEWPVPIPKDTDLNLIRIEMLNLGFEYVWLDVLCLRQKGGPREDLRAEEWKLDVPTIGRVYAQYVAVVIYLSGLGRRFSLKEGDLDGDRSWFRRAWTLQEVGKHRIIGGDTPDGPMHTKTIGEDGNYETGVLTQFHKQFKSLRSRFWNGELFGALADMQERVSTNPVDKVAGLAFLLQPKAIPAYYESQSLEDAWTALVNAVDSSMRALFLLLYSEAGRCTKWRPTWEQVMMEPLPVDMYCRGHVEHDSEKAEDWYEGPCIEKGLVRGLDMGSAEGGDRCGELVVEGTDGMVHSFKIIAAHQYPIPKDTCTLLGSVGDFRSTSLEYWAIGRRLPEKRFEKVSVIKMSDSEEAKRLNDLGIAVEFRNILV</sequence>
<gene>
    <name evidence="2" type="ORF">ARMGADRAFT_953326</name>
</gene>
<dbReference type="InterPro" id="IPR010730">
    <property type="entry name" value="HET"/>
</dbReference>
<protein>
    <recommendedName>
        <fullName evidence="1">Heterokaryon incompatibility domain-containing protein</fullName>
    </recommendedName>
</protein>
<proteinExistence type="predicted"/>
<dbReference type="EMBL" id="KZ293644">
    <property type="protein sequence ID" value="PBL04165.1"/>
    <property type="molecule type" value="Genomic_DNA"/>
</dbReference>
<reference evidence="3" key="1">
    <citation type="journal article" date="2017" name="Nat. Ecol. Evol.">
        <title>Genome expansion and lineage-specific genetic innovations in the forest pathogenic fungi Armillaria.</title>
        <authorList>
            <person name="Sipos G."/>
            <person name="Prasanna A.N."/>
            <person name="Walter M.C."/>
            <person name="O'Connor E."/>
            <person name="Balint B."/>
            <person name="Krizsan K."/>
            <person name="Kiss B."/>
            <person name="Hess J."/>
            <person name="Varga T."/>
            <person name="Slot J."/>
            <person name="Riley R."/>
            <person name="Boka B."/>
            <person name="Rigling D."/>
            <person name="Barry K."/>
            <person name="Lee J."/>
            <person name="Mihaltcheva S."/>
            <person name="LaButti K."/>
            <person name="Lipzen A."/>
            <person name="Waldron R."/>
            <person name="Moloney N.M."/>
            <person name="Sperisen C."/>
            <person name="Kredics L."/>
            <person name="Vagvoelgyi C."/>
            <person name="Patrignani A."/>
            <person name="Fitzpatrick D."/>
            <person name="Nagy I."/>
            <person name="Doyle S."/>
            <person name="Anderson J.B."/>
            <person name="Grigoriev I.V."/>
            <person name="Gueldener U."/>
            <person name="Muensterkoetter M."/>
            <person name="Nagy L.G."/>
        </authorList>
    </citation>
    <scope>NUCLEOTIDE SEQUENCE [LARGE SCALE GENOMIC DNA]</scope>
    <source>
        <strain evidence="3">Ar21-2</strain>
    </source>
</reference>
<evidence type="ECO:0000313" key="3">
    <source>
        <dbReference type="Proteomes" id="UP000217790"/>
    </source>
</evidence>
<organism evidence="2 3">
    <name type="scientific">Armillaria gallica</name>
    <name type="common">Bulbous honey fungus</name>
    <name type="synonym">Armillaria bulbosa</name>
    <dbReference type="NCBI Taxonomy" id="47427"/>
    <lineage>
        <taxon>Eukaryota</taxon>
        <taxon>Fungi</taxon>
        <taxon>Dikarya</taxon>
        <taxon>Basidiomycota</taxon>
        <taxon>Agaricomycotina</taxon>
        <taxon>Agaricomycetes</taxon>
        <taxon>Agaricomycetidae</taxon>
        <taxon>Agaricales</taxon>
        <taxon>Marasmiineae</taxon>
        <taxon>Physalacriaceae</taxon>
        <taxon>Armillaria</taxon>
    </lineage>
</organism>
<keyword evidence="3" id="KW-1185">Reference proteome</keyword>
<dbReference type="OrthoDB" id="2747207at2759"/>
<dbReference type="InParanoid" id="A0A2H3EDQ4"/>
<dbReference type="PANTHER" id="PTHR24148">
    <property type="entry name" value="ANKYRIN REPEAT DOMAIN-CONTAINING PROTEIN 39 HOMOLOG-RELATED"/>
    <property type="match status" value="1"/>
</dbReference>
<dbReference type="Proteomes" id="UP000217790">
    <property type="component" value="Unassembled WGS sequence"/>
</dbReference>
<name>A0A2H3EDQ4_ARMGA</name>
<accession>A0A2H3EDQ4</accession>
<evidence type="ECO:0000259" key="1">
    <source>
        <dbReference type="Pfam" id="PF06985"/>
    </source>
</evidence>
<feature type="domain" description="Heterokaryon incompatibility" evidence="1">
    <location>
        <begin position="214"/>
        <end position="308"/>
    </location>
</feature>
<evidence type="ECO:0000313" key="2">
    <source>
        <dbReference type="EMBL" id="PBL04165.1"/>
    </source>
</evidence>
<dbReference type="AlphaFoldDB" id="A0A2H3EDQ4"/>